<evidence type="ECO:0000313" key="7">
    <source>
        <dbReference type="EMBL" id="MDV5087491.1"/>
    </source>
</evidence>
<keyword evidence="3" id="KW-0862">Zinc</keyword>
<proteinExistence type="inferred from homology"/>
<dbReference type="InterPro" id="IPR036390">
    <property type="entry name" value="WH_DNA-bd_sf"/>
</dbReference>
<dbReference type="InterPro" id="IPR036388">
    <property type="entry name" value="WH-like_DNA-bd_sf"/>
</dbReference>
<keyword evidence="6" id="KW-0804">Transcription</keyword>
<dbReference type="Pfam" id="PF01475">
    <property type="entry name" value="FUR"/>
    <property type="match status" value="1"/>
</dbReference>
<evidence type="ECO:0000256" key="1">
    <source>
        <dbReference type="ARBA" id="ARBA00007957"/>
    </source>
</evidence>
<keyword evidence="5" id="KW-0238">DNA-binding</keyword>
<reference evidence="7 8" key="1">
    <citation type="submission" date="2023-10" db="EMBL/GenBank/DDBJ databases">
        <title>Veillonella sp. nov., isolated from a pig farm feces dump.</title>
        <authorList>
            <person name="Chang Y.-H."/>
        </authorList>
    </citation>
    <scope>NUCLEOTIDE SEQUENCE [LARGE SCALE GENOMIC DNA]</scope>
    <source>
        <strain evidence="7 8">YH-vei2233</strain>
    </source>
</reference>
<evidence type="ECO:0000313" key="8">
    <source>
        <dbReference type="Proteomes" id="UP001272515"/>
    </source>
</evidence>
<dbReference type="PANTHER" id="PTHR33202">
    <property type="entry name" value="ZINC UPTAKE REGULATION PROTEIN"/>
    <property type="match status" value="1"/>
</dbReference>
<dbReference type="SUPFAM" id="SSF46785">
    <property type="entry name" value="Winged helix' DNA-binding domain"/>
    <property type="match status" value="1"/>
</dbReference>
<dbReference type="CDD" id="cd07153">
    <property type="entry name" value="Fur_like"/>
    <property type="match status" value="1"/>
</dbReference>
<sequence>MNSILEPTNWPEGIKKTKQRVGIWQVLSQAQKPITAAEIATGLGEDGGINSVWMSTIYRTLDFFVEKQLVTRTVLSNSDMALYEITPHQHRHYAVCTECHRMIPLHNCPVVSTPHDLEDTGFEVTGHNLEIYGVCSECQKHHK</sequence>
<dbReference type="EMBL" id="JAWJZB010000001">
    <property type="protein sequence ID" value="MDV5087491.1"/>
    <property type="molecule type" value="Genomic_DNA"/>
</dbReference>
<dbReference type="PANTHER" id="PTHR33202:SF7">
    <property type="entry name" value="FERRIC UPTAKE REGULATION PROTEIN"/>
    <property type="match status" value="1"/>
</dbReference>
<evidence type="ECO:0000256" key="4">
    <source>
        <dbReference type="ARBA" id="ARBA00023015"/>
    </source>
</evidence>
<comment type="similarity">
    <text evidence="1">Belongs to the Fur family.</text>
</comment>
<evidence type="ECO:0000256" key="5">
    <source>
        <dbReference type="ARBA" id="ARBA00023125"/>
    </source>
</evidence>
<name>A0ABU3Z6E6_9FIRM</name>
<protein>
    <submittedName>
        <fullName evidence="7">Fur family transcriptional regulator</fullName>
    </submittedName>
</protein>
<dbReference type="Gene3D" id="3.30.1490.190">
    <property type="match status" value="1"/>
</dbReference>
<keyword evidence="4" id="KW-0805">Transcription regulation</keyword>
<dbReference type="Proteomes" id="UP001272515">
    <property type="component" value="Unassembled WGS sequence"/>
</dbReference>
<evidence type="ECO:0000256" key="3">
    <source>
        <dbReference type="ARBA" id="ARBA00022833"/>
    </source>
</evidence>
<comment type="caution">
    <text evidence="7">The sequence shown here is derived from an EMBL/GenBank/DDBJ whole genome shotgun (WGS) entry which is preliminary data.</text>
</comment>
<evidence type="ECO:0000256" key="6">
    <source>
        <dbReference type="ARBA" id="ARBA00023163"/>
    </source>
</evidence>
<keyword evidence="8" id="KW-1185">Reference proteome</keyword>
<organism evidence="7 8">
    <name type="scientific">Veillonella absiana</name>
    <dbReference type="NCBI Taxonomy" id="3079305"/>
    <lineage>
        <taxon>Bacteria</taxon>
        <taxon>Bacillati</taxon>
        <taxon>Bacillota</taxon>
        <taxon>Negativicutes</taxon>
        <taxon>Veillonellales</taxon>
        <taxon>Veillonellaceae</taxon>
        <taxon>Veillonella</taxon>
    </lineage>
</organism>
<evidence type="ECO:0000256" key="2">
    <source>
        <dbReference type="ARBA" id="ARBA00022491"/>
    </source>
</evidence>
<dbReference type="InterPro" id="IPR002481">
    <property type="entry name" value="FUR"/>
</dbReference>
<dbReference type="RefSeq" id="WP_295190169.1">
    <property type="nucleotide sequence ID" value="NZ_JAWJZA010000017.1"/>
</dbReference>
<dbReference type="Gene3D" id="1.10.10.10">
    <property type="entry name" value="Winged helix-like DNA-binding domain superfamily/Winged helix DNA-binding domain"/>
    <property type="match status" value="1"/>
</dbReference>
<gene>
    <name evidence="7" type="ORF">RVY80_01305</name>
</gene>
<accession>A0ABU3Z6E6</accession>
<keyword evidence="2" id="KW-0678">Repressor</keyword>
<dbReference type="InterPro" id="IPR043135">
    <property type="entry name" value="Fur_C"/>
</dbReference>